<dbReference type="GO" id="GO:0005829">
    <property type="term" value="C:cytosol"/>
    <property type="evidence" value="ECO:0007669"/>
    <property type="project" value="TreeGrafter"/>
</dbReference>
<evidence type="ECO:0000313" key="4">
    <source>
        <dbReference type="EMBL" id="AIE87719.1"/>
    </source>
</evidence>
<gene>
    <name evidence="4" type="ORF">OP10G_4351</name>
</gene>
<dbReference type="Pfam" id="PF01048">
    <property type="entry name" value="PNP_UDP_1"/>
    <property type="match status" value="1"/>
</dbReference>
<evidence type="ECO:0000313" key="5">
    <source>
        <dbReference type="Proteomes" id="UP000027982"/>
    </source>
</evidence>
<dbReference type="InterPro" id="IPR010044">
    <property type="entry name" value="MTAP"/>
</dbReference>
<organism evidence="4 5">
    <name type="scientific">Fimbriimonas ginsengisoli Gsoil 348</name>
    <dbReference type="NCBI Taxonomy" id="661478"/>
    <lineage>
        <taxon>Bacteria</taxon>
        <taxon>Bacillati</taxon>
        <taxon>Armatimonadota</taxon>
        <taxon>Fimbriimonadia</taxon>
        <taxon>Fimbriimonadales</taxon>
        <taxon>Fimbriimonadaceae</taxon>
        <taxon>Fimbriimonas</taxon>
    </lineage>
</organism>
<dbReference type="GO" id="GO:0017061">
    <property type="term" value="F:S-methyl-5-thioadenosine phosphorylase activity"/>
    <property type="evidence" value="ECO:0007669"/>
    <property type="project" value="InterPro"/>
</dbReference>
<dbReference type="CDD" id="cd09010">
    <property type="entry name" value="MTAP_SsMTAPII_like_MTIP"/>
    <property type="match status" value="1"/>
</dbReference>
<dbReference type="PANTHER" id="PTHR42679">
    <property type="entry name" value="S-METHYL-5'-THIOADENOSINE PHOSPHORYLASE"/>
    <property type="match status" value="1"/>
</dbReference>
<keyword evidence="2" id="KW-0808">Transferase</keyword>
<keyword evidence="5" id="KW-1185">Reference proteome</keyword>
<dbReference type="AlphaFoldDB" id="A0A068NZ02"/>
<dbReference type="Proteomes" id="UP000027982">
    <property type="component" value="Chromosome"/>
</dbReference>
<dbReference type="PANTHER" id="PTHR42679:SF2">
    <property type="entry name" value="S-METHYL-5'-THIOADENOSINE PHOSPHORYLASE"/>
    <property type="match status" value="1"/>
</dbReference>
<dbReference type="eggNOG" id="COG0005">
    <property type="taxonomic scope" value="Bacteria"/>
</dbReference>
<protein>
    <submittedName>
        <fullName evidence="4">Methylthioadenosine phosphorylase</fullName>
    </submittedName>
</protein>
<dbReference type="STRING" id="661478.OP10G_4351"/>
<dbReference type="HOGENOM" id="CLU_054456_0_2_0"/>
<evidence type="ECO:0000256" key="1">
    <source>
        <dbReference type="ARBA" id="ARBA00022676"/>
    </source>
</evidence>
<dbReference type="GO" id="GO:0009116">
    <property type="term" value="P:nucleoside metabolic process"/>
    <property type="evidence" value="ECO:0007669"/>
    <property type="project" value="InterPro"/>
</dbReference>
<evidence type="ECO:0000259" key="3">
    <source>
        <dbReference type="Pfam" id="PF01048"/>
    </source>
</evidence>
<proteinExistence type="predicted"/>
<dbReference type="EMBL" id="CP007139">
    <property type="protein sequence ID" value="AIE87719.1"/>
    <property type="molecule type" value="Genomic_DNA"/>
</dbReference>
<dbReference type="Gene3D" id="3.40.50.1580">
    <property type="entry name" value="Nucleoside phosphorylase domain"/>
    <property type="match status" value="1"/>
</dbReference>
<keyword evidence="1" id="KW-0328">Glycosyltransferase</keyword>
<sequence length="207" mass="22332">MEIDGVFLFLVSRHSAGHKVPPHKVNYKAMAFGMKALGAKGCLSTAAVGSLRREWGPGTLIACSDFLDFTGRALTLFDQTVVHRDFTNPFGVSTRRALLESASEVRDSVEDGGVYLCGNGPRYETPREIELYRSMGVDVVGMTAATEAILMREAEIDYACLAIVTNLAAGISPTPLDHQEVVDEMLRSGERAVRILIGAARKIAEGG</sequence>
<reference evidence="4" key="1">
    <citation type="journal article" date="2014" name="PLoS ONE">
        <title>The first complete genome sequence of the class fimbriimonadia in the phylum armatimonadetes.</title>
        <authorList>
            <person name="Hu Z.Y."/>
            <person name="Wang Y.Z."/>
            <person name="Im W.T."/>
            <person name="Wang S.Y."/>
            <person name="Zhao G.P."/>
            <person name="Zheng H.J."/>
            <person name="Quan Z.X."/>
        </authorList>
    </citation>
    <scope>NUCLEOTIDE SEQUENCE [LARGE SCALE GENOMIC DNA]</scope>
    <source>
        <strain evidence="4">Gsoil 348</strain>
    </source>
</reference>
<dbReference type="InterPro" id="IPR035994">
    <property type="entry name" value="Nucleoside_phosphorylase_sf"/>
</dbReference>
<dbReference type="KEGG" id="fgi:OP10G_4351"/>
<evidence type="ECO:0000256" key="2">
    <source>
        <dbReference type="ARBA" id="ARBA00022679"/>
    </source>
</evidence>
<accession>A0A068NZ02</accession>
<dbReference type="InterPro" id="IPR000845">
    <property type="entry name" value="Nucleoside_phosphorylase_d"/>
</dbReference>
<dbReference type="GO" id="GO:0019509">
    <property type="term" value="P:L-methionine salvage from methylthioadenosine"/>
    <property type="evidence" value="ECO:0007669"/>
    <property type="project" value="TreeGrafter"/>
</dbReference>
<name>A0A068NZ02_FIMGI</name>
<feature type="domain" description="Nucleoside phosphorylase" evidence="3">
    <location>
        <begin position="16"/>
        <end position="197"/>
    </location>
</feature>
<reference evidence="4" key="2">
    <citation type="submission" date="2014-01" db="EMBL/GenBank/DDBJ databases">
        <authorList>
            <person name="Hu Z.-Y."/>
            <person name="Wang Y.-Z."/>
            <person name="Im W.-T."/>
            <person name="Wang S.-Y."/>
            <person name="Zhao G.-P."/>
            <person name="Zheng H.-J."/>
            <person name="Quan Z.-X."/>
        </authorList>
    </citation>
    <scope>NUCLEOTIDE SEQUENCE</scope>
    <source>
        <strain evidence="4">Gsoil 348</strain>
    </source>
</reference>
<dbReference type="SUPFAM" id="SSF53167">
    <property type="entry name" value="Purine and uridine phosphorylases"/>
    <property type="match status" value="1"/>
</dbReference>